<evidence type="ECO:0000256" key="9">
    <source>
        <dbReference type="ARBA" id="ARBA00030409"/>
    </source>
</evidence>
<dbReference type="NCBIfam" id="TIGR00081">
    <property type="entry name" value="purC"/>
    <property type="match status" value="1"/>
</dbReference>
<dbReference type="HAMAP" id="MF_00137">
    <property type="entry name" value="SAICAR_synth"/>
    <property type="match status" value="1"/>
</dbReference>
<evidence type="ECO:0000256" key="8">
    <source>
        <dbReference type="ARBA" id="ARBA00022840"/>
    </source>
</evidence>
<keyword evidence="8" id="KW-0067">ATP-binding</keyword>
<dbReference type="FunFam" id="3.30.470.20:FF:000006">
    <property type="entry name" value="Phosphoribosylaminoimidazole-succinocarboxamide synthase"/>
    <property type="match status" value="1"/>
</dbReference>
<dbReference type="Gene3D" id="3.30.470.20">
    <property type="entry name" value="ATP-grasp fold, B domain"/>
    <property type="match status" value="1"/>
</dbReference>
<dbReference type="PROSITE" id="PS01057">
    <property type="entry name" value="SAICAR_SYNTHETASE_1"/>
    <property type="match status" value="1"/>
</dbReference>
<dbReference type="InterPro" id="IPR033934">
    <property type="entry name" value="SAICAR_synt_PurC"/>
</dbReference>
<dbReference type="InterPro" id="IPR001636">
    <property type="entry name" value="SAICAR_synth"/>
</dbReference>
<evidence type="ECO:0000256" key="10">
    <source>
        <dbReference type="ARBA" id="ARBA00048475"/>
    </source>
</evidence>
<comment type="similarity">
    <text evidence="2">Belongs to the SAICAR synthetase family.</text>
</comment>
<organism evidence="12">
    <name type="scientific">hydrothermal vent metagenome</name>
    <dbReference type="NCBI Taxonomy" id="652676"/>
    <lineage>
        <taxon>unclassified sequences</taxon>
        <taxon>metagenomes</taxon>
        <taxon>ecological metagenomes</taxon>
    </lineage>
</organism>
<comment type="pathway">
    <text evidence="1">Purine metabolism; IMP biosynthesis via de novo pathway; 5-amino-1-(5-phospho-D-ribosyl)imidazole-4-carboxamide from 5-amino-1-(5-phospho-D-ribosyl)imidazole-4-carboxylate: step 1/2.</text>
</comment>
<evidence type="ECO:0000256" key="3">
    <source>
        <dbReference type="ARBA" id="ARBA00012217"/>
    </source>
</evidence>
<dbReference type="InterPro" id="IPR018236">
    <property type="entry name" value="SAICAR_synthetase_CS"/>
</dbReference>
<accession>A0A170PRW5</accession>
<evidence type="ECO:0000313" key="12">
    <source>
        <dbReference type="EMBL" id="CUS53995.1"/>
    </source>
</evidence>
<evidence type="ECO:0000259" key="11">
    <source>
        <dbReference type="Pfam" id="PF01259"/>
    </source>
</evidence>
<dbReference type="PANTHER" id="PTHR43599:SF3">
    <property type="entry name" value="SI:DKEY-6E2.2"/>
    <property type="match status" value="1"/>
</dbReference>
<dbReference type="GO" id="GO:0006189">
    <property type="term" value="P:'de novo' IMP biosynthetic process"/>
    <property type="evidence" value="ECO:0007669"/>
    <property type="project" value="UniProtKB-UniPathway"/>
</dbReference>
<evidence type="ECO:0000256" key="4">
    <source>
        <dbReference type="ARBA" id="ARBA00016460"/>
    </source>
</evidence>
<evidence type="ECO:0000256" key="5">
    <source>
        <dbReference type="ARBA" id="ARBA00022598"/>
    </source>
</evidence>
<evidence type="ECO:0000256" key="2">
    <source>
        <dbReference type="ARBA" id="ARBA00010190"/>
    </source>
</evidence>
<keyword evidence="6" id="KW-0547">Nucleotide-binding</keyword>
<dbReference type="PANTHER" id="PTHR43599">
    <property type="entry name" value="MULTIFUNCTIONAL PROTEIN ADE2"/>
    <property type="match status" value="1"/>
</dbReference>
<dbReference type="EC" id="6.3.2.6" evidence="3"/>
<sequence length="242" mass="27315">MKRGKELYSGKAKSMHLTEDPGRLIMEFRDDTSAFDGEKIEQLDRKGMVNNLFNAFIMTHLENAGVDTHFDKLLSETESIVRNLDMIPVECVVRNIATGSLCKRLGIEDGLNLEPPTFEFFLKDDARHDPMINDYHIDSFGWATSEEVALMKRNTFQVNDILGAMFADAGMILVDFKLEFGRCDGNLVLGDEFTPDGCRVWDAETRKKLDKDRFRHGLGGVIEAYEEVALRLGVNLDSAAIQ</sequence>
<gene>
    <name evidence="12" type="ORF">MGWOODY_XGa41</name>
</gene>
<dbReference type="GO" id="GO:0005524">
    <property type="term" value="F:ATP binding"/>
    <property type="evidence" value="ECO:0007669"/>
    <property type="project" value="UniProtKB-KW"/>
</dbReference>
<name>A0A170PRW5_9ZZZZ</name>
<evidence type="ECO:0000256" key="1">
    <source>
        <dbReference type="ARBA" id="ARBA00004672"/>
    </source>
</evidence>
<dbReference type="Pfam" id="PF01259">
    <property type="entry name" value="SAICAR_synt"/>
    <property type="match status" value="1"/>
</dbReference>
<dbReference type="GO" id="GO:0004639">
    <property type="term" value="F:phosphoribosylaminoimidazolesuccinocarboxamide synthase activity"/>
    <property type="evidence" value="ECO:0007669"/>
    <property type="project" value="UniProtKB-EC"/>
</dbReference>
<dbReference type="SUPFAM" id="SSF56104">
    <property type="entry name" value="SAICAR synthase-like"/>
    <property type="match status" value="1"/>
</dbReference>
<dbReference type="GO" id="GO:0005829">
    <property type="term" value="C:cytosol"/>
    <property type="evidence" value="ECO:0007669"/>
    <property type="project" value="TreeGrafter"/>
</dbReference>
<dbReference type="EMBL" id="CZRL01000099">
    <property type="protein sequence ID" value="CUS53995.1"/>
    <property type="molecule type" value="Genomic_DNA"/>
</dbReference>
<proteinExistence type="inferred from homology"/>
<feature type="domain" description="SAICAR synthetase/ADE2 N-terminal" evidence="11">
    <location>
        <begin position="7"/>
        <end position="230"/>
    </location>
</feature>
<keyword evidence="5 12" id="KW-0436">Ligase</keyword>
<evidence type="ECO:0000256" key="7">
    <source>
        <dbReference type="ARBA" id="ARBA00022755"/>
    </source>
</evidence>
<dbReference type="InterPro" id="IPR028923">
    <property type="entry name" value="SAICAR_synt/ADE2_N"/>
</dbReference>
<dbReference type="UniPathway" id="UPA00074">
    <property type="reaction ID" value="UER00131"/>
</dbReference>
<dbReference type="InterPro" id="IPR050089">
    <property type="entry name" value="SAICAR_synthetase"/>
</dbReference>
<protein>
    <recommendedName>
        <fullName evidence="4">Phosphoribosylaminoimidazole-succinocarboxamide synthase</fullName>
        <ecNumber evidence="3">6.3.2.6</ecNumber>
    </recommendedName>
    <alternativeName>
        <fullName evidence="9">SAICAR synthetase</fullName>
    </alternativeName>
</protein>
<comment type="catalytic activity">
    <reaction evidence="10">
        <text>5-amino-1-(5-phospho-D-ribosyl)imidazole-4-carboxylate + L-aspartate + ATP = (2S)-2-[5-amino-1-(5-phospho-beta-D-ribosyl)imidazole-4-carboxamido]succinate + ADP + phosphate + 2 H(+)</text>
        <dbReference type="Rhea" id="RHEA:22628"/>
        <dbReference type="ChEBI" id="CHEBI:15378"/>
        <dbReference type="ChEBI" id="CHEBI:29991"/>
        <dbReference type="ChEBI" id="CHEBI:30616"/>
        <dbReference type="ChEBI" id="CHEBI:43474"/>
        <dbReference type="ChEBI" id="CHEBI:58443"/>
        <dbReference type="ChEBI" id="CHEBI:77657"/>
        <dbReference type="ChEBI" id="CHEBI:456216"/>
        <dbReference type="EC" id="6.3.2.6"/>
    </reaction>
</comment>
<dbReference type="FunFam" id="3.30.200.20:FF:000086">
    <property type="entry name" value="Phosphoribosylaminoimidazole-succinocarboxamide synthase"/>
    <property type="match status" value="1"/>
</dbReference>
<reference evidence="12" key="1">
    <citation type="submission" date="2015-10" db="EMBL/GenBank/DDBJ databases">
        <authorList>
            <person name="Gilbert D.G."/>
        </authorList>
    </citation>
    <scope>NUCLEOTIDE SEQUENCE</scope>
</reference>
<dbReference type="Gene3D" id="3.30.200.20">
    <property type="entry name" value="Phosphorylase Kinase, domain 1"/>
    <property type="match status" value="1"/>
</dbReference>
<evidence type="ECO:0000256" key="6">
    <source>
        <dbReference type="ARBA" id="ARBA00022741"/>
    </source>
</evidence>
<dbReference type="PROSITE" id="PS01058">
    <property type="entry name" value="SAICAR_SYNTHETASE_2"/>
    <property type="match status" value="1"/>
</dbReference>
<dbReference type="GO" id="GO:0009236">
    <property type="term" value="P:cobalamin biosynthetic process"/>
    <property type="evidence" value="ECO:0007669"/>
    <property type="project" value="InterPro"/>
</dbReference>
<dbReference type="CDD" id="cd01415">
    <property type="entry name" value="SAICAR_synt_PurC"/>
    <property type="match status" value="1"/>
</dbReference>
<keyword evidence="7" id="KW-0658">Purine biosynthesis</keyword>
<dbReference type="AlphaFoldDB" id="A0A170PRW5"/>